<dbReference type="AlphaFoldDB" id="X1R0X7"/>
<dbReference type="Gene3D" id="3.40.190.10">
    <property type="entry name" value="Periplasmic binding protein-like II"/>
    <property type="match status" value="1"/>
</dbReference>
<sequence length="126" mass="13981">LFLLLVACLMILSIQVGVGAQEKVTLQFVNIQSDPHMKPLIQAFEIEHPNVLVKVQTLPWRDYFTAMETALGSASDTPDAMEIDVPLNASYAVRGFTLPLDEYLDKEDLKDFVKPSIDASTWGGEV</sequence>
<proteinExistence type="predicted"/>
<organism evidence="1">
    <name type="scientific">marine sediment metagenome</name>
    <dbReference type="NCBI Taxonomy" id="412755"/>
    <lineage>
        <taxon>unclassified sequences</taxon>
        <taxon>metagenomes</taxon>
        <taxon>ecological metagenomes</taxon>
    </lineage>
</organism>
<gene>
    <name evidence="1" type="ORF">S06H3_63987</name>
</gene>
<comment type="caution">
    <text evidence="1">The sequence shown here is derived from an EMBL/GenBank/DDBJ whole genome shotgun (WGS) entry which is preliminary data.</text>
</comment>
<reference evidence="1" key="1">
    <citation type="journal article" date="2014" name="Front. Microbiol.">
        <title>High frequency of phylogenetically diverse reductive dehalogenase-homologous genes in deep subseafloor sedimentary metagenomes.</title>
        <authorList>
            <person name="Kawai M."/>
            <person name="Futagami T."/>
            <person name="Toyoda A."/>
            <person name="Takaki Y."/>
            <person name="Nishi S."/>
            <person name="Hori S."/>
            <person name="Arai W."/>
            <person name="Tsubouchi T."/>
            <person name="Morono Y."/>
            <person name="Uchiyama I."/>
            <person name="Ito T."/>
            <person name="Fujiyama A."/>
            <person name="Inagaki F."/>
            <person name="Takami H."/>
        </authorList>
    </citation>
    <scope>NUCLEOTIDE SEQUENCE</scope>
    <source>
        <strain evidence="1">Expedition CK06-06</strain>
    </source>
</reference>
<dbReference type="Pfam" id="PF01547">
    <property type="entry name" value="SBP_bac_1"/>
    <property type="match status" value="1"/>
</dbReference>
<protein>
    <recommendedName>
        <fullName evidence="2">Extracellular solute-binding protein family 1</fullName>
    </recommendedName>
</protein>
<dbReference type="InterPro" id="IPR006059">
    <property type="entry name" value="SBP"/>
</dbReference>
<dbReference type="SUPFAM" id="SSF53850">
    <property type="entry name" value="Periplasmic binding protein-like II"/>
    <property type="match status" value="1"/>
</dbReference>
<dbReference type="EMBL" id="BARV01042598">
    <property type="protein sequence ID" value="GAI49194.1"/>
    <property type="molecule type" value="Genomic_DNA"/>
</dbReference>
<evidence type="ECO:0000313" key="1">
    <source>
        <dbReference type="EMBL" id="GAI49194.1"/>
    </source>
</evidence>
<name>X1R0X7_9ZZZZ</name>
<accession>X1R0X7</accession>
<evidence type="ECO:0008006" key="2">
    <source>
        <dbReference type="Google" id="ProtNLM"/>
    </source>
</evidence>
<feature type="non-terminal residue" evidence="1">
    <location>
        <position position="1"/>
    </location>
</feature>
<feature type="non-terminal residue" evidence="1">
    <location>
        <position position="126"/>
    </location>
</feature>